<dbReference type="STRING" id="1618665.UY55_C0001G0164"/>
<dbReference type="PANTHER" id="PTHR38813:SF1">
    <property type="entry name" value="TOXIN RELE1-RELATED"/>
    <property type="match status" value="1"/>
</dbReference>
<accession>A0A0G1W9X8</accession>
<evidence type="ECO:0000313" key="3">
    <source>
        <dbReference type="Proteomes" id="UP000034224"/>
    </source>
</evidence>
<dbReference type="PANTHER" id="PTHR38813">
    <property type="match status" value="1"/>
</dbReference>
<dbReference type="InterPro" id="IPR035093">
    <property type="entry name" value="RelE/ParE_toxin_dom_sf"/>
</dbReference>
<dbReference type="Proteomes" id="UP000034224">
    <property type="component" value="Unassembled WGS sequence"/>
</dbReference>
<dbReference type="EMBL" id="LCQK01000001">
    <property type="protein sequence ID" value="KKW15410.1"/>
    <property type="molecule type" value="Genomic_DNA"/>
</dbReference>
<organism evidence="2 3">
    <name type="scientific">Candidatus Jorgensenbacteria bacterium GW2011_GWB1_50_10</name>
    <dbReference type="NCBI Taxonomy" id="1618665"/>
    <lineage>
        <taxon>Bacteria</taxon>
        <taxon>Candidatus Joergenseniibacteriota</taxon>
    </lineage>
</organism>
<reference evidence="2 3" key="1">
    <citation type="journal article" date="2015" name="Nature">
        <title>rRNA introns, odd ribosomes, and small enigmatic genomes across a large radiation of phyla.</title>
        <authorList>
            <person name="Brown C.T."/>
            <person name="Hug L.A."/>
            <person name="Thomas B.C."/>
            <person name="Sharon I."/>
            <person name="Castelle C.J."/>
            <person name="Singh A."/>
            <person name="Wilkins M.J."/>
            <person name="Williams K.H."/>
            <person name="Banfield J.F."/>
        </authorList>
    </citation>
    <scope>NUCLEOTIDE SEQUENCE [LARGE SCALE GENOMIC DNA]</scope>
</reference>
<evidence type="ECO:0000313" key="2">
    <source>
        <dbReference type="EMBL" id="KKW15410.1"/>
    </source>
</evidence>
<proteinExistence type="predicted"/>
<evidence type="ECO:0000256" key="1">
    <source>
        <dbReference type="ARBA" id="ARBA00022649"/>
    </source>
</evidence>
<dbReference type="NCBIfam" id="TIGR02385">
    <property type="entry name" value="RelE_StbE"/>
    <property type="match status" value="1"/>
</dbReference>
<dbReference type="AlphaFoldDB" id="A0A0G1W9X8"/>
<gene>
    <name evidence="2" type="ORF">UY55_C0001G0164</name>
</gene>
<protein>
    <submittedName>
        <fullName evidence="2">Plasmid stabilization system-related protein</fullName>
    </submittedName>
</protein>
<name>A0A0G1W9X8_9BACT</name>
<dbReference type="InterPro" id="IPR052747">
    <property type="entry name" value="TA_system_RelE_toxin"/>
</dbReference>
<dbReference type="Gene3D" id="3.30.2310.20">
    <property type="entry name" value="RelE-like"/>
    <property type="match status" value="1"/>
</dbReference>
<comment type="caution">
    <text evidence="2">The sequence shown here is derived from an EMBL/GenBank/DDBJ whole genome shotgun (WGS) entry which is preliminary data.</text>
</comment>
<sequence length="86" mass="10150">MDWVVKLTEDAQKDLNTLDGKVRGRILEKLKWISENFDDITPLPLTGEFTGFYKLRVGDWRVFYKVDWAAHIIFAVYIGHRDSAYR</sequence>
<dbReference type="SUPFAM" id="SSF143011">
    <property type="entry name" value="RelE-like"/>
    <property type="match status" value="1"/>
</dbReference>
<dbReference type="Pfam" id="PF05016">
    <property type="entry name" value="ParE_toxin"/>
    <property type="match status" value="1"/>
</dbReference>
<dbReference type="InterPro" id="IPR007712">
    <property type="entry name" value="RelE/ParE_toxin"/>
</dbReference>
<keyword evidence="1" id="KW-1277">Toxin-antitoxin system</keyword>